<name>A0A504XKG9_LEIDO</name>
<evidence type="ECO:0000256" key="1">
    <source>
        <dbReference type="SAM" id="MobiDB-lite"/>
    </source>
</evidence>
<comment type="caution">
    <text evidence="3">The sequence shown here is derived from an EMBL/GenBank/DDBJ whole genome shotgun (WGS) entry which is preliminary data.</text>
</comment>
<feature type="compositionally biased region" description="Acidic residues" evidence="1">
    <location>
        <begin position="926"/>
        <end position="942"/>
    </location>
</feature>
<evidence type="ECO:0000313" key="3">
    <source>
        <dbReference type="EMBL" id="TPP49381.1"/>
    </source>
</evidence>
<feature type="compositionally biased region" description="Polar residues" evidence="1">
    <location>
        <begin position="562"/>
        <end position="574"/>
    </location>
</feature>
<dbReference type="EMBL" id="RHLC01000021">
    <property type="protein sequence ID" value="TPP49381.1"/>
    <property type="molecule type" value="Genomic_DNA"/>
</dbReference>
<feature type="compositionally biased region" description="Low complexity" evidence="1">
    <location>
        <begin position="729"/>
        <end position="746"/>
    </location>
</feature>
<protein>
    <submittedName>
        <fullName evidence="3">Uncharacterized protein</fullName>
    </submittedName>
</protein>
<feature type="region of interest" description="Disordered" evidence="1">
    <location>
        <begin position="539"/>
        <end position="594"/>
    </location>
</feature>
<feature type="region of interest" description="Disordered" evidence="1">
    <location>
        <begin position="926"/>
        <end position="976"/>
    </location>
</feature>
<organism evidence="3 4">
    <name type="scientific">Leishmania donovani</name>
    <dbReference type="NCBI Taxonomy" id="5661"/>
    <lineage>
        <taxon>Eukaryota</taxon>
        <taxon>Discoba</taxon>
        <taxon>Euglenozoa</taxon>
        <taxon>Kinetoplastea</taxon>
        <taxon>Metakinetoplastina</taxon>
        <taxon>Trypanosomatida</taxon>
        <taxon>Trypanosomatidae</taxon>
        <taxon>Leishmaniinae</taxon>
        <taxon>Leishmania</taxon>
    </lineage>
</organism>
<proteinExistence type="predicted"/>
<keyword evidence="2" id="KW-0812">Transmembrane</keyword>
<feature type="region of interest" description="Disordered" evidence="1">
    <location>
        <begin position="337"/>
        <end position="361"/>
    </location>
</feature>
<dbReference type="VEuPathDB" id="TriTrypDB:LdCL_210021800"/>
<feature type="region of interest" description="Disordered" evidence="1">
    <location>
        <begin position="825"/>
        <end position="880"/>
    </location>
</feature>
<evidence type="ECO:0000313" key="4">
    <source>
        <dbReference type="Proteomes" id="UP000318447"/>
    </source>
</evidence>
<feature type="compositionally biased region" description="Basic and acidic residues" evidence="1">
    <location>
        <begin position="392"/>
        <end position="405"/>
    </location>
</feature>
<reference evidence="4" key="1">
    <citation type="submission" date="2019-02" db="EMBL/GenBank/DDBJ databases">
        <title>FDA dAtabase for Regulatory Grade micrObial Sequences (FDA-ARGOS): Supporting development and validation of Infectious Disease Dx tests.</title>
        <authorList>
            <person name="Duncan R."/>
            <person name="Fisher C."/>
            <person name="Tallon L."/>
            <person name="Sadzewicz L."/>
            <person name="Sengamalay N."/>
            <person name="Ott S."/>
            <person name="Godinez A."/>
            <person name="Nagaraj S."/>
            <person name="Vavikolanu K."/>
            <person name="Nadendla S."/>
            <person name="Aluvathingal J."/>
            <person name="Sichtig H."/>
        </authorList>
    </citation>
    <scope>NUCLEOTIDE SEQUENCE [LARGE SCALE GENOMIC DNA]</scope>
    <source>
        <strain evidence="4">FDAARGOS_361</strain>
    </source>
</reference>
<dbReference type="AlphaFoldDB" id="A0A504XKG9"/>
<evidence type="ECO:0000256" key="2">
    <source>
        <dbReference type="SAM" id="Phobius"/>
    </source>
</evidence>
<sequence>MGKPVTVKVPLPALLDIKAEALRSNPSFFVTCFSTLLTAVLLGLCFMIVGIPPLYIAVRRGRCIYVGVMVPLLTVIGTVLSYYAMQHPQRVFNSALAQIVKEMEQHATYLSTAVGNVETELETRRVTLGLAYADEPARMRSLPMTPEESGLQHFSRISMPGGAAASMSATLPAIGGPGFLHGIDKLEEERDVIIATVHVGKEWRWLMGLLGKLNLRSLTGPTNPAVHHQRIAVRALAISVARVERMILSLYFSSFVLSRANAAAPVNLLGLAASKSVACCSSGFGHNAGRNQESVHGRTSTSMFKPSAPIMTSVKLHPPHTPGNELGDSFTESVFTVPRETPNESRDRAESGGAGEEMTSQLTSLNVKGIPFGRVKLPQFPTLTTGSTGSREPQKPHAHAHEEPSAARGATTASAPVERVLHLDTDAQLTDEKAQRPDSTSASEHSVRSLADTNKADEAGDQGGGSGDSSPLAVGKGRRRSTIIPSSSVAHAATLCIQSRTVAAADNVAEKAFIDGNAGGRGAVLSHCLSISAQHLEQQLSSGRDNGDSVVRSCTAAPHSDGNATGASPISSPRSKPWLTRPTRSRQPGSAVVANPSLTLHRGARFIGDASNVFVTVLIHVEKGNSACGSRLYGAQAHASYDASANRHYFTNGVDSSLTHSCGFHPFTIFYISNHKGQREGLTTREQQLLQFVYCRPEEPSELDSVSHRCAMDLSSLAVRGPGHTRGDTAAAAATTHAGSSTASFARETASPPSSTPHRASNAVFTEPRVDSFIVAMQILQDRPMRLAFLPVVMAPVQPKGTSLANNNATMQPLKVTCRTDLESSGKELHLTSGGGISSTPTASAMTMPARGRPSSGGVGSSEDGATNSTPEAVRRAPSPTTVPVLECMIDNVLCILTEIEITVDTSFKRPSKVLLIGVSLEDVSEEGSECGENGVDEDEGVSQDSVEGSTGSRSLEGAGETKQPADRRGLPRQRAANEVEVIQQGIRSAMATPSCRVMLRHGDSRSVASLNRYKNGERCTLGQEFRERETVGGSGRGWRTQQCKCEEDKLPTCRPPTTRPSLWCGGKIRAVPSPWSCVASEAVAYETTIDTRAQTQYRVSK</sequence>
<feature type="compositionally biased region" description="Basic and acidic residues" evidence="1">
    <location>
        <begin position="419"/>
        <end position="436"/>
    </location>
</feature>
<dbReference type="Proteomes" id="UP000318447">
    <property type="component" value="Unassembled WGS sequence"/>
</dbReference>
<feature type="compositionally biased region" description="Basic and acidic residues" evidence="1">
    <location>
        <begin position="341"/>
        <end position="350"/>
    </location>
</feature>
<gene>
    <name evidence="3" type="ORF">CGC21_34445</name>
</gene>
<keyword evidence="2" id="KW-1133">Transmembrane helix</keyword>
<feature type="region of interest" description="Disordered" evidence="1">
    <location>
        <begin position="377"/>
        <end position="480"/>
    </location>
</feature>
<feature type="transmembrane region" description="Helical" evidence="2">
    <location>
        <begin position="28"/>
        <end position="51"/>
    </location>
</feature>
<feature type="compositionally biased region" description="Polar residues" evidence="1">
    <location>
        <begin position="943"/>
        <end position="954"/>
    </location>
</feature>
<feature type="compositionally biased region" description="Polar residues" evidence="1">
    <location>
        <begin position="381"/>
        <end position="391"/>
    </location>
</feature>
<dbReference type="VEuPathDB" id="TriTrypDB:LDHU3_21.1920"/>
<accession>A0A504XKG9</accession>
<keyword evidence="2" id="KW-0472">Membrane</keyword>
<feature type="transmembrane region" description="Helical" evidence="2">
    <location>
        <begin position="63"/>
        <end position="85"/>
    </location>
</feature>
<feature type="region of interest" description="Disordered" evidence="1">
    <location>
        <begin position="721"/>
        <end position="761"/>
    </location>
</feature>
<dbReference type="VEuPathDB" id="TriTrypDB:LdBPK_211620.1"/>